<evidence type="ECO:0000313" key="4">
    <source>
        <dbReference type="EMBL" id="USW57466.1"/>
    </source>
</evidence>
<feature type="region of interest" description="Disordered" evidence="3">
    <location>
        <begin position="352"/>
        <end position="384"/>
    </location>
</feature>
<sequence>MPELRYPDARDPVLVNTTSMPSTPPEGDSGERRRRRKHHDERELTSSRDKTVRSSHKSSSSIKLPLHSSRRKSGSRERDSKVAAEQSSPEKSASTQKRSVSMAVPEMERRSSSGEAGRPLSSYPTFSKAHSREAVGSREDVAKAKADPITPDATDLGKDEGKQRRKKPASAATPARAPPSPPLTADDPEPRRSGSSRSKRSSVEDVRVKTDSPRKSADGGYRSHGVNGVKSAKSGASLRKDARFGSEMSSMPGAFPDEERKSTPTSSYRRTESTASRDRSILTEGTTDSNATSIAPDRKPSRQSRRPANVVNTQNYSPPSMTDSQPRTPIQEYSIPPNARATPIIDVGAANTPHGRSFPTPLTAKQMPPPPPPPPPPVTGPRGAPRVDYLLKNGGLPVPVPRRLVQSGPAVQPFSVYQSPALGQTAPLEDYAKVFGSIHKRLDDYLQVLQGNGSVAVATGYKSVARRLLDKLSQVFARDISSQRCDCVVCKTTPQPSLSDEEDTGISWGEILEFVAGRRELPQWPPFSIEPDDSGLGISGATQAPMQKLDIDVPEEYKDHYIRQNQKTKRAVQSWLSQQPEYPSSPPEEADEDTLMFAMMTKLNGHQRNLFIALMHGQSAIAASRAPTPAERPTTSSTALRRAKTALQRLYRLDRPPRDCEAALYLLNNVALHSMLATLAEVNEAEWDILTSGRFDGFLWSGAESGFPASASAYASPAASRGPSRNQSHTPFSRNGTPFSGFSAVPSRGTTPFEVGSEQVPSMFPTRGQTPGMGVVPPAPVQLDEDTEIAVAAELERNLFMDMERLEDAFEILHGRAELVRQMLRERSAGLSAQAQVRRGSGFDPVGVRLDTPASGITDIEEGEDDGMPDDMESLAPDDSASQISNNRIRRHRDRKRTPAPEVVPEEDESVFEEQQERARREKTASRNAERSGRKSKY</sequence>
<feature type="compositionally biased region" description="Polar residues" evidence="3">
    <location>
        <begin position="283"/>
        <end position="293"/>
    </location>
</feature>
<keyword evidence="2" id="KW-0539">Nucleus</keyword>
<feature type="region of interest" description="Disordered" evidence="3">
    <location>
        <begin position="844"/>
        <end position="938"/>
    </location>
</feature>
<reference evidence="4" key="1">
    <citation type="submission" date="2022-06" db="EMBL/GenBank/DDBJ databases">
        <title>Complete genome sequences of two strains of the flax pathogen Septoria linicola.</title>
        <authorList>
            <person name="Lapalu N."/>
            <person name="Simon A."/>
            <person name="Demenou B."/>
            <person name="Paumier D."/>
            <person name="Guillot M.-P."/>
            <person name="Gout L."/>
            <person name="Valade R."/>
        </authorList>
    </citation>
    <scope>NUCLEOTIDE SEQUENCE</scope>
    <source>
        <strain evidence="4">SE15195</strain>
    </source>
</reference>
<name>A0A9Q9EN61_9PEZI</name>
<feature type="compositionally biased region" description="Polar residues" evidence="3">
    <location>
        <begin position="726"/>
        <end position="740"/>
    </location>
</feature>
<feature type="compositionally biased region" description="Acidic residues" evidence="3">
    <location>
        <begin position="859"/>
        <end position="873"/>
    </location>
</feature>
<feature type="compositionally biased region" description="Basic and acidic residues" evidence="3">
    <location>
        <begin position="130"/>
        <end position="146"/>
    </location>
</feature>
<accession>A0A9Q9EN61</accession>
<feature type="compositionally biased region" description="Basic and acidic residues" evidence="3">
    <location>
        <begin position="201"/>
        <end position="217"/>
    </location>
</feature>
<evidence type="ECO:0000313" key="5">
    <source>
        <dbReference type="Proteomes" id="UP001056384"/>
    </source>
</evidence>
<evidence type="ECO:0000256" key="3">
    <source>
        <dbReference type="SAM" id="MobiDB-lite"/>
    </source>
</evidence>
<dbReference type="InterPro" id="IPR045138">
    <property type="entry name" value="MeCP2/MBD4"/>
</dbReference>
<feature type="compositionally biased region" description="Basic and acidic residues" evidence="3">
    <location>
        <begin position="915"/>
        <end position="938"/>
    </location>
</feature>
<feature type="compositionally biased region" description="Low complexity" evidence="3">
    <location>
        <begin position="713"/>
        <end position="725"/>
    </location>
</feature>
<dbReference type="PANTHER" id="PTHR15074">
    <property type="entry name" value="METHYL-CPG-BINDING PROTEIN"/>
    <property type="match status" value="1"/>
</dbReference>
<feature type="compositionally biased region" description="Polar residues" evidence="3">
    <location>
        <begin position="85"/>
        <end position="99"/>
    </location>
</feature>
<feature type="compositionally biased region" description="Pro residues" evidence="3">
    <location>
        <begin position="367"/>
        <end position="379"/>
    </location>
</feature>
<feature type="compositionally biased region" description="Basic and acidic residues" evidence="3">
    <location>
        <begin position="1"/>
        <end position="11"/>
    </location>
</feature>
<evidence type="ECO:0000256" key="1">
    <source>
        <dbReference type="ARBA" id="ARBA00004123"/>
    </source>
</evidence>
<keyword evidence="5" id="KW-1185">Reference proteome</keyword>
<organism evidence="4 5">
    <name type="scientific">Septoria linicola</name>
    <dbReference type="NCBI Taxonomy" id="215465"/>
    <lineage>
        <taxon>Eukaryota</taxon>
        <taxon>Fungi</taxon>
        <taxon>Dikarya</taxon>
        <taxon>Ascomycota</taxon>
        <taxon>Pezizomycotina</taxon>
        <taxon>Dothideomycetes</taxon>
        <taxon>Dothideomycetidae</taxon>
        <taxon>Mycosphaerellales</taxon>
        <taxon>Mycosphaerellaceae</taxon>
        <taxon>Septoria</taxon>
    </lineage>
</organism>
<protein>
    <submittedName>
        <fullName evidence="4">Methyl-CpG binding protein MeCP2/MBD4</fullName>
    </submittedName>
</protein>
<dbReference type="GO" id="GO:0005634">
    <property type="term" value="C:nucleus"/>
    <property type="evidence" value="ECO:0007669"/>
    <property type="project" value="UniProtKB-SubCell"/>
</dbReference>
<dbReference type="Proteomes" id="UP001056384">
    <property type="component" value="Chromosome 10"/>
</dbReference>
<dbReference type="AlphaFoldDB" id="A0A9Q9EN61"/>
<evidence type="ECO:0000256" key="2">
    <source>
        <dbReference type="ARBA" id="ARBA00023242"/>
    </source>
</evidence>
<feature type="region of interest" description="Disordered" evidence="3">
    <location>
        <begin position="713"/>
        <end position="753"/>
    </location>
</feature>
<feature type="region of interest" description="Disordered" evidence="3">
    <location>
        <begin position="1"/>
        <end position="331"/>
    </location>
</feature>
<feature type="compositionally biased region" description="Basic and acidic residues" evidence="3">
    <location>
        <begin position="269"/>
        <end position="281"/>
    </location>
</feature>
<dbReference type="PANTHER" id="PTHR15074:SF5">
    <property type="entry name" value="5-METHYLCYTOSINE G_T MISMATCH-SPECIFIC DNA GLYCOSYLASE"/>
    <property type="match status" value="1"/>
</dbReference>
<dbReference type="OrthoDB" id="5373744at2759"/>
<feature type="compositionally biased region" description="Basic residues" evidence="3">
    <location>
        <begin position="888"/>
        <end position="898"/>
    </location>
</feature>
<feature type="compositionally biased region" description="Acidic residues" evidence="3">
    <location>
        <begin position="904"/>
        <end position="914"/>
    </location>
</feature>
<dbReference type="GO" id="GO:0003677">
    <property type="term" value="F:DNA binding"/>
    <property type="evidence" value="ECO:0007669"/>
    <property type="project" value="InterPro"/>
</dbReference>
<feature type="compositionally biased region" description="Low complexity" evidence="3">
    <location>
        <begin position="57"/>
        <end position="67"/>
    </location>
</feature>
<feature type="compositionally biased region" description="Polar residues" evidence="3">
    <location>
        <begin position="310"/>
        <end position="328"/>
    </location>
</feature>
<dbReference type="EMBL" id="CP099427">
    <property type="protein sequence ID" value="USW57466.1"/>
    <property type="molecule type" value="Genomic_DNA"/>
</dbReference>
<feature type="compositionally biased region" description="Basic and acidic residues" evidence="3">
    <location>
        <begin position="40"/>
        <end position="52"/>
    </location>
</feature>
<gene>
    <name evidence="4" type="ORF">Slin15195_G107850</name>
</gene>
<comment type="subcellular location">
    <subcellularLocation>
        <location evidence="1">Nucleus</location>
    </subcellularLocation>
</comment>
<proteinExistence type="predicted"/>